<dbReference type="Proteomes" id="UP000002019">
    <property type="component" value="Chromosome"/>
</dbReference>
<feature type="domain" description="Glycine cleavage system P-protein N-terminal" evidence="3">
    <location>
        <begin position="3"/>
        <end position="441"/>
    </location>
</feature>
<evidence type="ECO:0000256" key="2">
    <source>
        <dbReference type="HAMAP-Rule" id="MF_00712"/>
    </source>
</evidence>
<dbReference type="KEGG" id="caci:CLOAM1385"/>
<dbReference type="Gene3D" id="3.90.1150.10">
    <property type="entry name" value="Aspartate Aminotransferase, domain 1"/>
    <property type="match status" value="1"/>
</dbReference>
<dbReference type="EMBL" id="CU466930">
    <property type="protein sequence ID" value="CAO81238.1"/>
    <property type="molecule type" value="Genomic_DNA"/>
</dbReference>
<dbReference type="OrthoDB" id="9771867at2"/>
<evidence type="ECO:0000313" key="4">
    <source>
        <dbReference type="EMBL" id="CAO81238.1"/>
    </source>
</evidence>
<dbReference type="GO" id="GO:0004375">
    <property type="term" value="F:glycine dehydrogenase (decarboxylating) activity"/>
    <property type="evidence" value="ECO:0007669"/>
    <property type="project" value="UniProtKB-EC"/>
</dbReference>
<dbReference type="SUPFAM" id="SSF53383">
    <property type="entry name" value="PLP-dependent transferases"/>
    <property type="match status" value="1"/>
</dbReference>
<dbReference type="InterPro" id="IPR015422">
    <property type="entry name" value="PyrdxlP-dep_Trfase_small"/>
</dbReference>
<organism evidence="4 5">
    <name type="scientific">Cloacimonas acidaminovorans (strain Evry)</name>
    <dbReference type="NCBI Taxonomy" id="459349"/>
    <lineage>
        <taxon>Bacteria</taxon>
        <taxon>Pseudomonadati</taxon>
        <taxon>Candidatus Cloacimonadota</taxon>
        <taxon>Candidatus Cloacimonadia</taxon>
        <taxon>Candidatus Cloacimonadales</taxon>
        <taxon>Candidatus Cloacimonadaceae</taxon>
        <taxon>Candidatus Cloacimonas</taxon>
    </lineage>
</organism>
<keyword evidence="1 2" id="KW-0560">Oxidoreductase</keyword>
<comment type="catalytic activity">
    <reaction evidence="2">
        <text>N(6)-[(R)-lipoyl]-L-lysyl-[glycine-cleavage complex H protein] + glycine + H(+) = N(6)-[(R)-S(8)-aminomethyldihydrolipoyl]-L-lysyl-[glycine-cleavage complex H protein] + CO2</text>
        <dbReference type="Rhea" id="RHEA:24304"/>
        <dbReference type="Rhea" id="RHEA-COMP:10494"/>
        <dbReference type="Rhea" id="RHEA-COMP:10495"/>
        <dbReference type="ChEBI" id="CHEBI:15378"/>
        <dbReference type="ChEBI" id="CHEBI:16526"/>
        <dbReference type="ChEBI" id="CHEBI:57305"/>
        <dbReference type="ChEBI" id="CHEBI:83099"/>
        <dbReference type="ChEBI" id="CHEBI:83143"/>
        <dbReference type="EC" id="1.4.4.2"/>
    </reaction>
</comment>
<comment type="function">
    <text evidence="2">The glycine cleavage system catalyzes the degradation of glycine. The P protein binds the alpha-amino group of glycine through its pyridoxal phosphate cofactor; CO(2) is released and the remaining methylamine moiety is then transferred to the lipoamide cofactor of the H protein.</text>
</comment>
<dbReference type="Pfam" id="PF02347">
    <property type="entry name" value="GDC-P"/>
    <property type="match status" value="1"/>
</dbReference>
<dbReference type="GO" id="GO:0019464">
    <property type="term" value="P:glycine decarboxylation via glycine cleavage system"/>
    <property type="evidence" value="ECO:0007669"/>
    <property type="project" value="UniProtKB-UniRule"/>
</dbReference>
<dbReference type="EC" id="1.4.4.2" evidence="2"/>
<evidence type="ECO:0000259" key="3">
    <source>
        <dbReference type="Pfam" id="PF02347"/>
    </source>
</evidence>
<dbReference type="RefSeq" id="WP_015425096.1">
    <property type="nucleotide sequence ID" value="NC_020449.1"/>
</dbReference>
<proteinExistence type="inferred from homology"/>
<dbReference type="NCBIfam" id="NF001696">
    <property type="entry name" value="PRK00451.1"/>
    <property type="match status" value="1"/>
</dbReference>
<comment type="similarity">
    <text evidence="2">Belongs to the GcvP family. N-terminal subunit subfamily.</text>
</comment>
<dbReference type="STRING" id="459349.CLOAM1385"/>
<accession>B0VJ37</accession>
<dbReference type="HOGENOM" id="CLU_004620_0_2_0"/>
<dbReference type="InterPro" id="IPR023010">
    <property type="entry name" value="GcvPA"/>
</dbReference>
<evidence type="ECO:0000256" key="1">
    <source>
        <dbReference type="ARBA" id="ARBA00023002"/>
    </source>
</evidence>
<dbReference type="InterPro" id="IPR049315">
    <property type="entry name" value="GDC-P_N"/>
</dbReference>
<gene>
    <name evidence="2 4" type="primary">gcvPA</name>
    <name evidence="4" type="ordered locus">CLOAM1385</name>
</gene>
<dbReference type="InterPro" id="IPR015421">
    <property type="entry name" value="PyrdxlP-dep_Trfase_major"/>
</dbReference>
<reference evidence="4 5" key="1">
    <citation type="journal article" date="2008" name="J. Bacteriol.">
        <title>'Candidatus Cloacamonas acidaminovorans': genome sequence reconstruction provides a first glimpse of a new bacterial division.</title>
        <authorList>
            <person name="Pelletier E."/>
            <person name="Kreimeyer A."/>
            <person name="Bocs S."/>
            <person name="Rouy Z."/>
            <person name="Gyapay G."/>
            <person name="Chouari R."/>
            <person name="Riviere D."/>
            <person name="Ganesan A."/>
            <person name="Daegelen P."/>
            <person name="Sghir A."/>
            <person name="Cohen G.N."/>
            <person name="Medigue C."/>
            <person name="Weissenbach J."/>
            <person name="Le Paslier D."/>
        </authorList>
    </citation>
    <scope>NUCLEOTIDE SEQUENCE [LARGE SCALE GENOMIC DNA]</scope>
    <source>
        <strain evidence="5">Evry</strain>
    </source>
</reference>
<dbReference type="Gene3D" id="3.40.640.10">
    <property type="entry name" value="Type I PLP-dependent aspartate aminotransferase-like (Major domain)"/>
    <property type="match status" value="1"/>
</dbReference>
<dbReference type="InterPro" id="IPR015424">
    <property type="entry name" value="PyrdxlP-dep_Trfase"/>
</dbReference>
<dbReference type="PIRSF" id="PIRSF006815">
    <property type="entry name" value="GcvPA"/>
    <property type="match status" value="1"/>
</dbReference>
<dbReference type="HAMAP" id="MF_00712">
    <property type="entry name" value="GcvPA"/>
    <property type="match status" value="1"/>
</dbReference>
<dbReference type="PANTHER" id="PTHR42806">
    <property type="entry name" value="GLYCINE CLEAVAGE SYSTEM P-PROTEIN"/>
    <property type="match status" value="1"/>
</dbReference>
<dbReference type="PANTHER" id="PTHR42806:SF1">
    <property type="entry name" value="GLYCINE DEHYDROGENASE (DECARBOXYLATING)"/>
    <property type="match status" value="1"/>
</dbReference>
<dbReference type="eggNOG" id="COG0403">
    <property type="taxonomic scope" value="Bacteria"/>
</dbReference>
<keyword evidence="5" id="KW-1185">Reference proteome</keyword>
<protein>
    <recommendedName>
        <fullName evidence="2">Probable glycine dehydrogenase (decarboxylating) subunit 1</fullName>
        <ecNumber evidence="2">1.4.4.2</ecNumber>
    </recommendedName>
    <alternativeName>
        <fullName evidence="2">Glycine cleavage system P-protein subunit 1</fullName>
    </alternativeName>
    <alternativeName>
        <fullName evidence="2">Glycine decarboxylase subunit 1</fullName>
    </alternativeName>
    <alternativeName>
        <fullName evidence="2">Glycine dehydrogenase (aminomethyl-transferring) subunit 1</fullName>
    </alternativeName>
</protein>
<dbReference type="GO" id="GO:0009116">
    <property type="term" value="P:nucleoside metabolic process"/>
    <property type="evidence" value="ECO:0007669"/>
    <property type="project" value="InterPro"/>
</dbReference>
<comment type="subunit">
    <text evidence="2">The glycine cleavage system is composed of four proteins: P, T, L and H. In this organism, the P 'protein' is a heterodimer of two subunits.</text>
</comment>
<sequence>MPYISNTERDRQKILKTIGVNKFEDLLTAIPEELRMKKPLTLSEPLSELEITKNIQAKKGKNISCEKVNSFLGGGIYDHFVPSAIETIVSRPEFLTAYTPYQAEVSQGTLQYIFEYQTLICELTGMEIANAGMYDGASSIAEAILMAVRKNHLTKAILPATLNPNYVQLIKAYTEGNGIELLFAPEKDGVTDLSALASMLNDTIGSVVIQTPNFYGNIEDAKAIESIVHKNPKCLLIACADPVSLAILMPPAEYNADIAVGEGQALGNNMFFGGPLFGFFATKLDMARLMPGRIVGGTIDKDGKKAYVLTLQAREQHIRRAKATSNICSNESLCTLSAVVYLCLLGKEGLVEIATQSAQKAHYTANELCKIPGLALAYPKTYFFKEFVLKTPKKAEEIIKALLSENIYAGIDLAPYGKPDELMIAVTEKKTKAEIDSFVQAMREVVK</sequence>
<evidence type="ECO:0000313" key="5">
    <source>
        <dbReference type="Proteomes" id="UP000002019"/>
    </source>
</evidence>
<name>B0VJ37_CLOAI</name>
<dbReference type="AlphaFoldDB" id="B0VJ37"/>